<dbReference type="EMBL" id="QGMI01000088">
    <property type="protein sequence ID" value="TVY47512.1"/>
    <property type="molecule type" value="Genomic_DNA"/>
</dbReference>
<protein>
    <recommendedName>
        <fullName evidence="1">BTB domain-containing protein</fullName>
    </recommendedName>
</protein>
<organism evidence="2 3">
    <name type="scientific">Lachnellula occidentalis</name>
    <dbReference type="NCBI Taxonomy" id="215460"/>
    <lineage>
        <taxon>Eukaryota</taxon>
        <taxon>Fungi</taxon>
        <taxon>Dikarya</taxon>
        <taxon>Ascomycota</taxon>
        <taxon>Pezizomycotina</taxon>
        <taxon>Leotiomycetes</taxon>
        <taxon>Helotiales</taxon>
        <taxon>Lachnaceae</taxon>
        <taxon>Lachnellula</taxon>
    </lineage>
</organism>
<dbReference type="PROSITE" id="PS50097">
    <property type="entry name" value="BTB"/>
    <property type="match status" value="1"/>
</dbReference>
<dbReference type="SMART" id="SM00225">
    <property type="entry name" value="BTB"/>
    <property type="match status" value="1"/>
</dbReference>
<evidence type="ECO:0000313" key="3">
    <source>
        <dbReference type="Proteomes" id="UP000443090"/>
    </source>
</evidence>
<dbReference type="PANTHER" id="PTHR47843">
    <property type="entry name" value="BTB DOMAIN-CONTAINING PROTEIN-RELATED"/>
    <property type="match status" value="1"/>
</dbReference>
<dbReference type="InterPro" id="IPR000210">
    <property type="entry name" value="BTB/POZ_dom"/>
</dbReference>
<dbReference type="OrthoDB" id="3525891at2759"/>
<proteinExistence type="predicted"/>
<reference evidence="2 3" key="1">
    <citation type="submission" date="2018-05" db="EMBL/GenBank/DDBJ databases">
        <title>Genome sequencing and assembly of the regulated plant pathogen Lachnellula willkommii and related sister species for the development of diagnostic species identification markers.</title>
        <authorList>
            <person name="Giroux E."/>
            <person name="Bilodeau G."/>
        </authorList>
    </citation>
    <scope>NUCLEOTIDE SEQUENCE [LARGE SCALE GENOMIC DNA]</scope>
    <source>
        <strain evidence="2 3">CBS 160.35</strain>
    </source>
</reference>
<keyword evidence="3" id="KW-1185">Reference proteome</keyword>
<evidence type="ECO:0000259" key="1">
    <source>
        <dbReference type="PROSITE" id="PS50097"/>
    </source>
</evidence>
<dbReference type="Proteomes" id="UP000443090">
    <property type="component" value="Unassembled WGS sequence"/>
</dbReference>
<dbReference type="SUPFAM" id="SSF54695">
    <property type="entry name" value="POZ domain"/>
    <property type="match status" value="1"/>
</dbReference>
<comment type="caution">
    <text evidence="2">The sequence shown here is derived from an EMBL/GenBank/DDBJ whole genome shotgun (WGS) entry which is preliminary data.</text>
</comment>
<sequence>MPTSLEIIDDFDQQARRAQQEIIDVASDNSLSPSPAPNQPCARAKNTAPRFYKPLSVVSIVVGAVEQKFIVHKDLICHHSPFFRSAFNGPFLESETQSMTLEDVDPSMFGAVVNWLYTQKIEEMQQDDDGYVVAIREGRLVLLGKLWMLGQRQRFMMPGFQNKVMSRLRSKVVVCGGNDLKQFANYAWESNSDLLRRFAVDRFATMTEEKVFSDVVDDLPPGLLVEIAKKMKHYYCSLATYDKEKMPDFEDNYKLNVK</sequence>
<dbReference type="Pfam" id="PF00651">
    <property type="entry name" value="BTB"/>
    <property type="match status" value="1"/>
</dbReference>
<dbReference type="CDD" id="cd18186">
    <property type="entry name" value="BTB_POZ_ZBTB_KLHL-like"/>
    <property type="match status" value="1"/>
</dbReference>
<dbReference type="InterPro" id="IPR011333">
    <property type="entry name" value="SKP1/BTB/POZ_sf"/>
</dbReference>
<dbReference type="Gene3D" id="3.30.710.10">
    <property type="entry name" value="Potassium Channel Kv1.1, Chain A"/>
    <property type="match status" value="1"/>
</dbReference>
<name>A0A8H8S566_9HELO</name>
<accession>A0A8H8S566</accession>
<feature type="domain" description="BTB" evidence="1">
    <location>
        <begin position="56"/>
        <end position="125"/>
    </location>
</feature>
<evidence type="ECO:0000313" key="2">
    <source>
        <dbReference type="EMBL" id="TVY47512.1"/>
    </source>
</evidence>
<gene>
    <name evidence="2" type="ORF">LOCC1_G003654</name>
</gene>
<dbReference type="PANTHER" id="PTHR47843:SF2">
    <property type="entry name" value="BTB DOMAIN-CONTAINING PROTEIN"/>
    <property type="match status" value="1"/>
</dbReference>
<dbReference type="AlphaFoldDB" id="A0A8H8S566"/>